<comment type="caution">
    <text evidence="2">The sequence shown here is derived from an EMBL/GenBank/DDBJ whole genome shotgun (WGS) entry which is preliminary data.</text>
</comment>
<feature type="chain" id="PRO_5045677114" description="DNA modification methylase" evidence="1">
    <location>
        <begin position="28"/>
        <end position="166"/>
    </location>
</feature>
<feature type="signal peptide" evidence="1">
    <location>
        <begin position="1"/>
        <end position="27"/>
    </location>
</feature>
<gene>
    <name evidence="2" type="ORF">JQN70_13965</name>
</gene>
<evidence type="ECO:0008006" key="4">
    <source>
        <dbReference type="Google" id="ProtNLM"/>
    </source>
</evidence>
<protein>
    <recommendedName>
        <fullName evidence="4">DNA modification methylase</fullName>
    </recommendedName>
</protein>
<sequence length="166" mass="16493">MTTRAASALRFAGLAAAALLASGCAVFSPTQTDYPYIPADGVDLSMPGLELRNVAVVATAEGAPGVLVGQAVNEAADAVDVAFGLQDEQGGTTSVPAYSGATLSTATTKLEVGSVPVAPGGMVQLTVTTQQAGQNVVLVPVLAPERYYADLEVSPSASPSPSPSAS</sequence>
<accession>A0ABS2CQU2</accession>
<evidence type="ECO:0000313" key="3">
    <source>
        <dbReference type="Proteomes" id="UP001430172"/>
    </source>
</evidence>
<keyword evidence="3" id="KW-1185">Reference proteome</keyword>
<proteinExistence type="predicted"/>
<dbReference type="RefSeq" id="WP_204131968.1">
    <property type="nucleotide sequence ID" value="NZ_JAFDVD010000015.1"/>
</dbReference>
<evidence type="ECO:0000313" key="2">
    <source>
        <dbReference type="EMBL" id="MBM6401501.1"/>
    </source>
</evidence>
<keyword evidence="1" id="KW-0732">Signal</keyword>
<dbReference type="EMBL" id="JAFDVD010000015">
    <property type="protein sequence ID" value="MBM6401501.1"/>
    <property type="molecule type" value="Genomic_DNA"/>
</dbReference>
<name>A0ABS2CQU2_9MICO</name>
<dbReference type="Proteomes" id="UP001430172">
    <property type="component" value="Unassembled WGS sequence"/>
</dbReference>
<evidence type="ECO:0000256" key="1">
    <source>
        <dbReference type="SAM" id="SignalP"/>
    </source>
</evidence>
<dbReference type="PROSITE" id="PS51257">
    <property type="entry name" value="PROKAR_LIPOPROTEIN"/>
    <property type="match status" value="1"/>
</dbReference>
<reference evidence="2" key="1">
    <citation type="submission" date="2021-02" db="EMBL/GenBank/DDBJ databases">
        <title>Phycicoccus sp. MQZ13P-5T, whole genome shotgun sequence.</title>
        <authorList>
            <person name="Tuo L."/>
        </authorList>
    </citation>
    <scope>NUCLEOTIDE SEQUENCE</scope>
    <source>
        <strain evidence="2">MQZ13P-5</strain>
    </source>
</reference>
<organism evidence="2 3">
    <name type="scientific">Phycicoccus sonneratiae</name>
    <dbReference type="NCBI Taxonomy" id="2807628"/>
    <lineage>
        <taxon>Bacteria</taxon>
        <taxon>Bacillati</taxon>
        <taxon>Actinomycetota</taxon>
        <taxon>Actinomycetes</taxon>
        <taxon>Micrococcales</taxon>
        <taxon>Intrasporangiaceae</taxon>
        <taxon>Phycicoccus</taxon>
    </lineage>
</organism>